<reference evidence="1" key="1">
    <citation type="journal article" date="2020" name="Stud. Mycol.">
        <title>101 Dothideomycetes genomes: a test case for predicting lifestyles and emergence of pathogens.</title>
        <authorList>
            <person name="Haridas S."/>
            <person name="Albert R."/>
            <person name="Binder M."/>
            <person name="Bloem J."/>
            <person name="Labutti K."/>
            <person name="Salamov A."/>
            <person name="Andreopoulos B."/>
            <person name="Baker S."/>
            <person name="Barry K."/>
            <person name="Bills G."/>
            <person name="Bluhm B."/>
            <person name="Cannon C."/>
            <person name="Castanera R."/>
            <person name="Culley D."/>
            <person name="Daum C."/>
            <person name="Ezra D."/>
            <person name="Gonzalez J."/>
            <person name="Henrissat B."/>
            <person name="Kuo A."/>
            <person name="Liang C."/>
            <person name="Lipzen A."/>
            <person name="Lutzoni F."/>
            <person name="Magnuson J."/>
            <person name="Mondo S."/>
            <person name="Nolan M."/>
            <person name="Ohm R."/>
            <person name="Pangilinan J."/>
            <person name="Park H.-J."/>
            <person name="Ramirez L."/>
            <person name="Alfaro M."/>
            <person name="Sun H."/>
            <person name="Tritt A."/>
            <person name="Yoshinaga Y."/>
            <person name="Zwiers L.-H."/>
            <person name="Turgeon B."/>
            <person name="Goodwin S."/>
            <person name="Spatafora J."/>
            <person name="Crous P."/>
            <person name="Grigoriev I."/>
        </authorList>
    </citation>
    <scope>NUCLEOTIDE SEQUENCE</scope>
    <source>
        <strain evidence="1">CBS 690.94</strain>
    </source>
</reference>
<name>A0A9P4PVN3_9PLEO</name>
<evidence type="ECO:0000313" key="2">
    <source>
        <dbReference type="Proteomes" id="UP000799764"/>
    </source>
</evidence>
<keyword evidence="2" id="KW-1185">Reference proteome</keyword>
<dbReference type="Proteomes" id="UP000799764">
    <property type="component" value="Unassembled WGS sequence"/>
</dbReference>
<accession>A0A9P4PVN3</accession>
<dbReference type="AlphaFoldDB" id="A0A9P4PVN3"/>
<organism evidence="1 2">
    <name type="scientific">Karstenula rhodostoma CBS 690.94</name>
    <dbReference type="NCBI Taxonomy" id="1392251"/>
    <lineage>
        <taxon>Eukaryota</taxon>
        <taxon>Fungi</taxon>
        <taxon>Dikarya</taxon>
        <taxon>Ascomycota</taxon>
        <taxon>Pezizomycotina</taxon>
        <taxon>Dothideomycetes</taxon>
        <taxon>Pleosporomycetidae</taxon>
        <taxon>Pleosporales</taxon>
        <taxon>Massarineae</taxon>
        <taxon>Didymosphaeriaceae</taxon>
        <taxon>Karstenula</taxon>
    </lineage>
</organism>
<comment type="caution">
    <text evidence="1">The sequence shown here is derived from an EMBL/GenBank/DDBJ whole genome shotgun (WGS) entry which is preliminary data.</text>
</comment>
<gene>
    <name evidence="1" type="ORF">P171DRAFT_427798</name>
</gene>
<dbReference type="EMBL" id="MU001494">
    <property type="protein sequence ID" value="KAF2449621.1"/>
    <property type="molecule type" value="Genomic_DNA"/>
</dbReference>
<proteinExistence type="predicted"/>
<evidence type="ECO:0000313" key="1">
    <source>
        <dbReference type="EMBL" id="KAF2449621.1"/>
    </source>
</evidence>
<protein>
    <submittedName>
        <fullName evidence="1">Uncharacterized protein</fullName>
    </submittedName>
</protein>
<sequence length="150" mass="17414">MNIISRDLVQVRGSGSFRCSTQPVSSRTKRARPVKHFESSLRPLWSFSGRLDWPSDGKSIRCSRNAPNLLLRNGSINRRSAPRLERTARAHRLALVSRNSTSKSSRPPRPLFDFLFESAHRKAFCLYVFYCLHQLRSSEHLVNLKRYRED</sequence>